<evidence type="ECO:0000259" key="5">
    <source>
        <dbReference type="Pfam" id="PF22692"/>
    </source>
</evidence>
<dbReference type="SUPFAM" id="SSF117143">
    <property type="entry name" value="Flagellar hook protein flgE"/>
    <property type="match status" value="1"/>
</dbReference>
<reference evidence="6" key="1">
    <citation type="journal article" date="2014" name="Int. J. Syst. Evol. Microbiol.">
        <title>Complete genome sequence of Corynebacterium casei LMG S-19264T (=DSM 44701T), isolated from a smear-ripened cheese.</title>
        <authorList>
            <consortium name="US DOE Joint Genome Institute (JGI-PGF)"/>
            <person name="Walter F."/>
            <person name="Albersmeier A."/>
            <person name="Kalinowski J."/>
            <person name="Ruckert C."/>
        </authorList>
    </citation>
    <scope>NUCLEOTIDE SEQUENCE</scope>
    <source>
        <strain evidence="6">JCM 18487</strain>
    </source>
</reference>
<dbReference type="InterPro" id="IPR001444">
    <property type="entry name" value="Flag_bb_rod_N"/>
</dbReference>
<dbReference type="PANTHER" id="PTHR30435:SF19">
    <property type="entry name" value="FLAGELLAR BASAL-BODY ROD PROTEIN FLGG"/>
    <property type="match status" value="1"/>
</dbReference>
<evidence type="ECO:0000259" key="3">
    <source>
        <dbReference type="Pfam" id="PF00460"/>
    </source>
</evidence>
<organism evidence="6 7">
    <name type="scientific">Alicyclobacillus cellulosilyticus</name>
    <dbReference type="NCBI Taxonomy" id="1003997"/>
    <lineage>
        <taxon>Bacteria</taxon>
        <taxon>Bacillati</taxon>
        <taxon>Bacillota</taxon>
        <taxon>Bacilli</taxon>
        <taxon>Bacillales</taxon>
        <taxon>Alicyclobacillaceae</taxon>
        <taxon>Alicyclobacillus</taxon>
    </lineage>
</organism>
<feature type="domain" description="Flagellar basal body rod protein N-terminal" evidence="3">
    <location>
        <begin position="6"/>
        <end position="33"/>
    </location>
</feature>
<proteinExistence type="inferred from homology"/>
<accession>A0A917NND5</accession>
<keyword evidence="7" id="KW-1185">Reference proteome</keyword>
<dbReference type="AlphaFoldDB" id="A0A917NND5"/>
<keyword evidence="6" id="KW-0969">Cilium</keyword>
<dbReference type="Pfam" id="PF00460">
    <property type="entry name" value="Flg_bb_rod"/>
    <property type="match status" value="1"/>
</dbReference>
<sequence>MQSFWTSLSALQASTQWLDRIGDNVANVDTPGFAAESQSFADTLTQVLSAQATAPAVAPRYTPPGWWGGTGVRTAAAELHFDGMPLVQTGQPSDLALTGDASGNAFFAVRSEDGRVLYTRAGDFHWVMAADGRLMLATAAGLPVLATDGQPVTVDAGTGGDVHIGPDGTVYVKTRGGEIASGQRIAIVVVAEPDQHLQAVDGTLYALQPGGVAQVVNMNGRQAGAAGAGAARAGAGGTAGTAGPGGANAIGNAGPVIVQGALNQSAVNLTEQMVQLVTAQRLFDLNAEVLQLSNRMMQTANNIRA</sequence>
<dbReference type="InterPro" id="IPR010930">
    <property type="entry name" value="Flg_bb/hook_C_dom"/>
</dbReference>
<evidence type="ECO:0000259" key="4">
    <source>
        <dbReference type="Pfam" id="PF06429"/>
    </source>
</evidence>
<evidence type="ECO:0000256" key="2">
    <source>
        <dbReference type="RuleBase" id="RU362116"/>
    </source>
</evidence>
<dbReference type="Proteomes" id="UP000637695">
    <property type="component" value="Unassembled WGS sequence"/>
</dbReference>
<dbReference type="Pfam" id="PF06429">
    <property type="entry name" value="Flg_bbr_C"/>
    <property type="match status" value="1"/>
</dbReference>
<dbReference type="InterPro" id="IPR037925">
    <property type="entry name" value="FlgE/F/G-like"/>
</dbReference>
<keyword evidence="6" id="KW-0966">Cell projection</keyword>
<dbReference type="NCBIfam" id="TIGR03506">
    <property type="entry name" value="FlgEFG_subfam"/>
    <property type="match status" value="1"/>
</dbReference>
<keyword evidence="6" id="KW-0282">Flagellum</keyword>
<evidence type="ECO:0000313" key="6">
    <source>
        <dbReference type="EMBL" id="GGJ13684.1"/>
    </source>
</evidence>
<dbReference type="RefSeq" id="WP_188883388.1">
    <property type="nucleotide sequence ID" value="NZ_BMOY01000058.1"/>
</dbReference>
<feature type="domain" description="Flagellar hook protein FlgE/F/G-like D1" evidence="5">
    <location>
        <begin position="102"/>
        <end position="172"/>
    </location>
</feature>
<name>A0A917NND5_9BACL</name>
<dbReference type="GO" id="GO:0009425">
    <property type="term" value="C:bacterial-type flagellum basal body"/>
    <property type="evidence" value="ECO:0007669"/>
    <property type="project" value="UniProtKB-SubCell"/>
</dbReference>
<dbReference type="InterPro" id="IPR053967">
    <property type="entry name" value="LlgE_F_G-like_D1"/>
</dbReference>
<reference evidence="6" key="2">
    <citation type="submission" date="2020-09" db="EMBL/GenBank/DDBJ databases">
        <authorList>
            <person name="Sun Q."/>
            <person name="Ohkuma M."/>
        </authorList>
    </citation>
    <scope>NUCLEOTIDE SEQUENCE</scope>
    <source>
        <strain evidence="6">JCM 18487</strain>
    </source>
</reference>
<evidence type="ECO:0000313" key="7">
    <source>
        <dbReference type="Proteomes" id="UP000637695"/>
    </source>
</evidence>
<comment type="subcellular location">
    <subcellularLocation>
        <location evidence="2">Bacterial flagellum basal body</location>
    </subcellularLocation>
</comment>
<protein>
    <submittedName>
        <fullName evidence="6">Flagellar basal body rod protein FlgG</fullName>
    </submittedName>
</protein>
<comment type="caution">
    <text evidence="6">The sequence shown here is derived from an EMBL/GenBank/DDBJ whole genome shotgun (WGS) entry which is preliminary data.</text>
</comment>
<dbReference type="InterPro" id="IPR020013">
    <property type="entry name" value="Flagellar_FlgE/F/G"/>
</dbReference>
<dbReference type="EMBL" id="BMOY01000058">
    <property type="protein sequence ID" value="GGJ13684.1"/>
    <property type="molecule type" value="Genomic_DNA"/>
</dbReference>
<comment type="similarity">
    <text evidence="1 2">Belongs to the flagella basal body rod proteins family.</text>
</comment>
<feature type="domain" description="Flagellar basal-body/hook protein C-terminal" evidence="4">
    <location>
        <begin position="259"/>
        <end position="303"/>
    </location>
</feature>
<dbReference type="PANTHER" id="PTHR30435">
    <property type="entry name" value="FLAGELLAR PROTEIN"/>
    <property type="match status" value="1"/>
</dbReference>
<evidence type="ECO:0000256" key="1">
    <source>
        <dbReference type="ARBA" id="ARBA00009677"/>
    </source>
</evidence>
<dbReference type="Pfam" id="PF22692">
    <property type="entry name" value="LlgE_F_G_D1"/>
    <property type="match status" value="1"/>
</dbReference>
<gene>
    <name evidence="6" type="ORF">GCM10010885_23750</name>
</gene>
<dbReference type="GO" id="GO:0071978">
    <property type="term" value="P:bacterial-type flagellum-dependent swarming motility"/>
    <property type="evidence" value="ECO:0007669"/>
    <property type="project" value="TreeGrafter"/>
</dbReference>
<keyword evidence="2" id="KW-0975">Bacterial flagellum</keyword>